<dbReference type="EMBL" id="EF677433">
    <property type="protein sequence ID" value="ABR17256.1"/>
    <property type="molecule type" value="mRNA"/>
</dbReference>
<dbReference type="InterPro" id="IPR022773">
    <property type="entry name" value="Siva"/>
</dbReference>
<evidence type="ECO:0000313" key="2">
    <source>
        <dbReference type="EMBL" id="ABR17256.1"/>
    </source>
</evidence>
<reference evidence="2" key="1">
    <citation type="submission" date="2007-06" db="EMBL/GenBank/DDBJ databases">
        <title>Full length cDNA sequences from Sitka Spruce (Picea sitchensis).</title>
        <authorList>
            <person name="Ralph S.G."/>
            <person name="Chun H.E."/>
            <person name="Liao N."/>
            <person name="Ali J."/>
            <person name="Reid K."/>
            <person name="Kolosova N."/>
            <person name="Cooper N."/>
            <person name="Cullis C."/>
            <person name="Jancsik S."/>
            <person name="Moore R."/>
            <person name="Mayo M."/>
            <person name="Wagner S."/>
            <person name="Holt R.A."/>
            <person name="Jones S.J.M."/>
            <person name="Marra M.A."/>
            <person name="Ritland C.E."/>
            <person name="Ritland K."/>
            <person name="Bohlmann J."/>
        </authorList>
    </citation>
    <scope>NUCLEOTIDE SEQUENCE</scope>
    <source>
        <tissue evidence="2">Green portion of the leader tissue</tissue>
    </source>
</reference>
<dbReference type="OMA" id="CEQCQEY"/>
<dbReference type="PANTHER" id="PTHR14365">
    <property type="entry name" value="APOPTOSIS REGULATORY PROTEIN SIVA"/>
    <property type="match status" value="1"/>
</dbReference>
<dbReference type="AlphaFoldDB" id="B8LNM6"/>
<sequence>MDFGGFNMLGVKRRPPSACPDRPQSKLTKDDALSIYESTLQKLRAGSGLILSSNGDISKPTASMIEGQESTSGDASFSSSGSTLTPSLLCISKSNSKETSSSPCSVQSQGNSCFFCSTGSQENSCFNCRRVICDKCFQLCEQCQEYFCLHCSIHNFNKQHDRIYCLGCNLEDEGKKHRISTS</sequence>
<proteinExistence type="evidence at transcript level"/>
<feature type="region of interest" description="Disordered" evidence="1">
    <location>
        <begin position="1"/>
        <end position="26"/>
    </location>
</feature>
<dbReference type="GO" id="GO:0005175">
    <property type="term" value="F:CD27 receptor binding"/>
    <property type="evidence" value="ECO:0007669"/>
    <property type="project" value="TreeGrafter"/>
</dbReference>
<dbReference type="PANTHER" id="PTHR14365:SF1">
    <property type="entry name" value="APOPTOSIS REGULATORY PROTEIN SIVA"/>
    <property type="match status" value="1"/>
</dbReference>
<name>B8LNM6_PICSI</name>
<accession>B8LNM6</accession>
<evidence type="ECO:0000256" key="1">
    <source>
        <dbReference type="SAM" id="MobiDB-lite"/>
    </source>
</evidence>
<organism evidence="2">
    <name type="scientific">Picea sitchensis</name>
    <name type="common">Sitka spruce</name>
    <name type="synonym">Pinus sitchensis</name>
    <dbReference type="NCBI Taxonomy" id="3332"/>
    <lineage>
        <taxon>Eukaryota</taxon>
        <taxon>Viridiplantae</taxon>
        <taxon>Streptophyta</taxon>
        <taxon>Embryophyta</taxon>
        <taxon>Tracheophyta</taxon>
        <taxon>Spermatophyta</taxon>
        <taxon>Pinopsida</taxon>
        <taxon>Pinidae</taxon>
        <taxon>Conifers I</taxon>
        <taxon>Pinales</taxon>
        <taxon>Pinaceae</taxon>
        <taxon>Picea</taxon>
    </lineage>
</organism>
<protein>
    <submittedName>
        <fullName evidence="2">Uncharacterized protein</fullName>
    </submittedName>
</protein>
<dbReference type="Pfam" id="PF05458">
    <property type="entry name" value="Siva"/>
    <property type="match status" value="1"/>
</dbReference>